<evidence type="ECO:0000256" key="1">
    <source>
        <dbReference type="SAM" id="Phobius"/>
    </source>
</evidence>
<protein>
    <submittedName>
        <fullName evidence="2">Uncharacterized protein</fullName>
    </submittedName>
</protein>
<dbReference type="RefSeq" id="WP_058356245.1">
    <property type="nucleotide sequence ID" value="NZ_CABKVG010000008.1"/>
</dbReference>
<keyword evidence="3" id="KW-1185">Reference proteome</keyword>
<evidence type="ECO:0000313" key="3">
    <source>
        <dbReference type="Proteomes" id="UP000832011"/>
    </source>
</evidence>
<gene>
    <name evidence="2" type="ORF">LVJ82_02330</name>
</gene>
<organism evidence="2 3">
    <name type="scientific">Vitreoscilla massiliensis</name>
    <dbReference type="NCBI Taxonomy" id="1689272"/>
    <lineage>
        <taxon>Bacteria</taxon>
        <taxon>Pseudomonadati</taxon>
        <taxon>Pseudomonadota</taxon>
        <taxon>Betaproteobacteria</taxon>
        <taxon>Neisseriales</taxon>
        <taxon>Neisseriaceae</taxon>
        <taxon>Vitreoscilla</taxon>
    </lineage>
</organism>
<proteinExistence type="predicted"/>
<feature type="transmembrane region" description="Helical" evidence="1">
    <location>
        <begin position="101"/>
        <end position="122"/>
    </location>
</feature>
<feature type="transmembrane region" description="Helical" evidence="1">
    <location>
        <begin position="35"/>
        <end position="52"/>
    </location>
</feature>
<reference evidence="2 3" key="1">
    <citation type="journal article" date="2022" name="Res Sq">
        <title>Evolution of multicellular longitudinally dividing oral cavity symbionts (Neisseriaceae).</title>
        <authorList>
            <person name="Nyongesa S."/>
            <person name="Weber P."/>
            <person name="Bernet E."/>
            <person name="Pullido F."/>
            <person name="Nieckarz M."/>
            <person name="Delaby M."/>
            <person name="Nieves C."/>
            <person name="Viehboeck T."/>
            <person name="Krause N."/>
            <person name="Rivera-Millot A."/>
            <person name="Nakamura A."/>
            <person name="Vischer N."/>
            <person name="VanNieuwenhze M."/>
            <person name="Brun Y."/>
            <person name="Cava F."/>
            <person name="Bulgheresi S."/>
            <person name="Veyrier F."/>
        </authorList>
    </citation>
    <scope>NUCLEOTIDE SEQUENCE [LARGE SCALE GENOMIC DNA]</scope>
    <source>
        <strain evidence="2 3">SN4</strain>
    </source>
</reference>
<feature type="transmembrane region" description="Helical" evidence="1">
    <location>
        <begin position="7"/>
        <end position="29"/>
    </location>
</feature>
<keyword evidence="1" id="KW-1133">Transmembrane helix</keyword>
<evidence type="ECO:0000313" key="2">
    <source>
        <dbReference type="EMBL" id="UOO89844.1"/>
    </source>
</evidence>
<dbReference type="EMBL" id="CP091511">
    <property type="protein sequence ID" value="UOO89844.1"/>
    <property type="molecule type" value="Genomic_DNA"/>
</dbReference>
<keyword evidence="1" id="KW-0472">Membrane</keyword>
<dbReference type="Proteomes" id="UP000832011">
    <property type="component" value="Chromosome"/>
</dbReference>
<name>A0ABY4E237_9NEIS</name>
<keyword evidence="1" id="KW-0812">Transmembrane</keyword>
<feature type="transmembrane region" description="Helical" evidence="1">
    <location>
        <begin position="59"/>
        <end position="81"/>
    </location>
</feature>
<sequence length="140" mass="16194">MKKPEEIIMAVLAALWVILTYFVLTYIGAHLETSLTITGLTLLWCVVAFVFWQKNLMTWLWPVFIGLLIACWWPFWDWFAIKDVVDTSRIGDTLLMTKPWYATWTFKFAIAIVPTLLAYVGAWKLAQKRKQKAVPPTPLA</sequence>
<accession>A0ABY4E237</accession>